<organism evidence="1 2">
    <name type="scientific">Naganishia onofrii</name>
    <dbReference type="NCBI Taxonomy" id="1851511"/>
    <lineage>
        <taxon>Eukaryota</taxon>
        <taxon>Fungi</taxon>
        <taxon>Dikarya</taxon>
        <taxon>Basidiomycota</taxon>
        <taxon>Agaricomycotina</taxon>
        <taxon>Tremellomycetes</taxon>
        <taxon>Filobasidiales</taxon>
        <taxon>Filobasidiaceae</taxon>
        <taxon>Naganishia</taxon>
    </lineage>
</organism>
<dbReference type="EMBL" id="JASBWV010000019">
    <property type="protein sequence ID" value="KAJ9121061.1"/>
    <property type="molecule type" value="Genomic_DNA"/>
</dbReference>
<accession>A0ACC2XDB4</accession>
<gene>
    <name evidence="1" type="ORF">QFC24_005042</name>
</gene>
<comment type="caution">
    <text evidence="1">The sequence shown here is derived from an EMBL/GenBank/DDBJ whole genome shotgun (WGS) entry which is preliminary data.</text>
</comment>
<sequence>MSLLSIMDAAEDKVSYKKDSSPPGPSRTVSIKRAANGPPPTVTSSQPITTTDPELLNLEALNFNADPNEMYIPASAPPDQYISRCVDMLDDDSLLFVILRSASPQAVRKVIEVADGAKRARHRLGLDQEGRGLFQYVMESEGVAKQDTPNNGFKGPRVIKLDDSPGPQQERSYIPPQNVTIYLSKIELPDLQPKGNSTNASASSAINGKSAAAPSWRPALSAPDRLPSQAHPSASTSSTARLPVRAASPSHTKTRPSDRTQHQSSSSDLDSTENVSNAKSGSRIGRLFRSKS</sequence>
<protein>
    <submittedName>
        <fullName evidence="1">Uncharacterized protein</fullName>
    </submittedName>
</protein>
<evidence type="ECO:0000313" key="2">
    <source>
        <dbReference type="Proteomes" id="UP001234202"/>
    </source>
</evidence>
<proteinExistence type="predicted"/>
<name>A0ACC2XDB4_9TREE</name>
<evidence type="ECO:0000313" key="1">
    <source>
        <dbReference type="EMBL" id="KAJ9121061.1"/>
    </source>
</evidence>
<keyword evidence="2" id="KW-1185">Reference proteome</keyword>
<reference evidence="1" key="1">
    <citation type="submission" date="2023-04" db="EMBL/GenBank/DDBJ databases">
        <title>Draft Genome sequencing of Naganishia species isolated from polar environments using Oxford Nanopore Technology.</title>
        <authorList>
            <person name="Leo P."/>
            <person name="Venkateswaran K."/>
        </authorList>
    </citation>
    <scope>NUCLEOTIDE SEQUENCE</scope>
    <source>
        <strain evidence="1">DBVPG 5303</strain>
    </source>
</reference>
<dbReference type="Proteomes" id="UP001234202">
    <property type="component" value="Unassembled WGS sequence"/>
</dbReference>